<dbReference type="AlphaFoldDB" id="A0A4R4ZY16"/>
<accession>A0A4R4ZY16</accession>
<dbReference type="OrthoDB" id="5184981at2"/>
<organism evidence="2 3">
    <name type="scientific">Actinomadura rubrisoli</name>
    <dbReference type="NCBI Taxonomy" id="2530368"/>
    <lineage>
        <taxon>Bacteria</taxon>
        <taxon>Bacillati</taxon>
        <taxon>Actinomycetota</taxon>
        <taxon>Actinomycetes</taxon>
        <taxon>Streptosporangiales</taxon>
        <taxon>Thermomonosporaceae</taxon>
        <taxon>Actinomadura</taxon>
    </lineage>
</organism>
<proteinExistence type="predicted"/>
<gene>
    <name evidence="2" type="ORF">E1298_42575</name>
</gene>
<dbReference type="SUPFAM" id="SSF47781">
    <property type="entry name" value="RuvA domain 2-like"/>
    <property type="match status" value="1"/>
</dbReference>
<name>A0A4R4ZY16_9ACTN</name>
<protein>
    <recommendedName>
        <fullName evidence="4">Helix-hairpin-helix domain-containing protein</fullName>
    </recommendedName>
</protein>
<feature type="region of interest" description="Disordered" evidence="1">
    <location>
        <begin position="1"/>
        <end position="20"/>
    </location>
</feature>
<evidence type="ECO:0000313" key="3">
    <source>
        <dbReference type="Proteomes" id="UP000294513"/>
    </source>
</evidence>
<evidence type="ECO:0000313" key="2">
    <source>
        <dbReference type="EMBL" id="TDD64268.1"/>
    </source>
</evidence>
<dbReference type="Proteomes" id="UP000294513">
    <property type="component" value="Unassembled WGS sequence"/>
</dbReference>
<keyword evidence="3" id="KW-1185">Reference proteome</keyword>
<comment type="caution">
    <text evidence="2">The sequence shown here is derived from an EMBL/GenBank/DDBJ whole genome shotgun (WGS) entry which is preliminary data.</text>
</comment>
<sequence>MVARRSSRRAEARQLAAADPMSAKQLGIGRRDLPGRSYDDGGLIDVNRVPAEIFTHFSGVTAEKAAHVIAVRTSLGGAFSSVEELMAMVELPPDLLDEVAEYAIIIR</sequence>
<evidence type="ECO:0000256" key="1">
    <source>
        <dbReference type="SAM" id="MobiDB-lite"/>
    </source>
</evidence>
<dbReference type="Pfam" id="PF12836">
    <property type="entry name" value="HHH_3"/>
    <property type="match status" value="1"/>
</dbReference>
<dbReference type="InterPro" id="IPR010994">
    <property type="entry name" value="RuvA_2-like"/>
</dbReference>
<evidence type="ECO:0008006" key="4">
    <source>
        <dbReference type="Google" id="ProtNLM"/>
    </source>
</evidence>
<dbReference type="EMBL" id="SMKU01000448">
    <property type="protein sequence ID" value="TDD64268.1"/>
    <property type="molecule type" value="Genomic_DNA"/>
</dbReference>
<reference evidence="2 3" key="1">
    <citation type="submission" date="2019-03" db="EMBL/GenBank/DDBJ databases">
        <title>Draft genome sequences of novel Actinobacteria.</title>
        <authorList>
            <person name="Sahin N."/>
            <person name="Ay H."/>
            <person name="Saygin H."/>
        </authorList>
    </citation>
    <scope>NUCLEOTIDE SEQUENCE [LARGE SCALE GENOMIC DNA]</scope>
    <source>
        <strain evidence="2 3">H3C3</strain>
    </source>
</reference>